<dbReference type="Proteomes" id="UP001597241">
    <property type="component" value="Unassembled WGS sequence"/>
</dbReference>
<protein>
    <submittedName>
        <fullName evidence="2">Uncharacterized protein</fullName>
    </submittedName>
</protein>
<keyword evidence="1" id="KW-0472">Membrane</keyword>
<proteinExistence type="predicted"/>
<dbReference type="RefSeq" id="WP_386809084.1">
    <property type="nucleotide sequence ID" value="NZ_JBHTMV010000004.1"/>
</dbReference>
<comment type="caution">
    <text evidence="2">The sequence shown here is derived from an EMBL/GenBank/DDBJ whole genome shotgun (WGS) entry which is preliminary data.</text>
</comment>
<feature type="transmembrane region" description="Helical" evidence="1">
    <location>
        <begin position="64"/>
        <end position="84"/>
    </location>
</feature>
<evidence type="ECO:0000313" key="2">
    <source>
        <dbReference type="EMBL" id="MFD1293883.1"/>
    </source>
</evidence>
<feature type="transmembrane region" description="Helical" evidence="1">
    <location>
        <begin position="7"/>
        <end position="27"/>
    </location>
</feature>
<evidence type="ECO:0000256" key="1">
    <source>
        <dbReference type="SAM" id="Phobius"/>
    </source>
</evidence>
<dbReference type="EMBL" id="JBHTMV010000004">
    <property type="protein sequence ID" value="MFD1293883.1"/>
    <property type="molecule type" value="Genomic_DNA"/>
</dbReference>
<keyword evidence="3" id="KW-1185">Reference proteome</keyword>
<accession>A0ABW3WP00</accession>
<keyword evidence="1" id="KW-0812">Transmembrane</keyword>
<organism evidence="2 3">
    <name type="scientific">Lutibacter holmesii</name>
    <dbReference type="NCBI Taxonomy" id="1137985"/>
    <lineage>
        <taxon>Bacteria</taxon>
        <taxon>Pseudomonadati</taxon>
        <taxon>Bacteroidota</taxon>
        <taxon>Flavobacteriia</taxon>
        <taxon>Flavobacteriales</taxon>
        <taxon>Flavobacteriaceae</taxon>
        <taxon>Lutibacter</taxon>
    </lineage>
</organism>
<gene>
    <name evidence="2" type="ORF">ACFQ5N_08555</name>
</gene>
<evidence type="ECO:0000313" key="3">
    <source>
        <dbReference type="Proteomes" id="UP001597241"/>
    </source>
</evidence>
<name>A0ABW3WP00_9FLAO</name>
<sequence>MSKKYKLLLASILFDAIGMLSFVIPGIGEFSDVIWAPVSVYFMTKMYKGTVGKVGATVSFLEEIGVFGTDLLPTFTFTWVYTYFLKKKDD</sequence>
<keyword evidence="1" id="KW-1133">Transmembrane helix</keyword>
<reference evidence="3" key="1">
    <citation type="journal article" date="2019" name="Int. J. Syst. Evol. Microbiol.">
        <title>The Global Catalogue of Microorganisms (GCM) 10K type strain sequencing project: providing services to taxonomists for standard genome sequencing and annotation.</title>
        <authorList>
            <consortium name="The Broad Institute Genomics Platform"/>
            <consortium name="The Broad Institute Genome Sequencing Center for Infectious Disease"/>
            <person name="Wu L."/>
            <person name="Ma J."/>
        </authorList>
    </citation>
    <scope>NUCLEOTIDE SEQUENCE [LARGE SCALE GENOMIC DNA]</scope>
    <source>
        <strain evidence="3">CCUG 62221</strain>
    </source>
</reference>